<evidence type="ECO:0000313" key="1">
    <source>
        <dbReference type="EMBL" id="QKG78859.1"/>
    </source>
</evidence>
<dbReference type="AlphaFoldDB" id="A0A7D4BIL2"/>
<evidence type="ECO:0008006" key="3">
    <source>
        <dbReference type="Google" id="ProtNLM"/>
    </source>
</evidence>
<name>A0A7D4BIL2_9BACT</name>
<gene>
    <name evidence="1" type="ORF">FHG85_00775</name>
</gene>
<dbReference type="EMBL" id="CP041345">
    <property type="protein sequence ID" value="QKG78859.1"/>
    <property type="molecule type" value="Genomic_DNA"/>
</dbReference>
<dbReference type="KEGG" id="ttz:FHG85_00775"/>
<accession>A0A7D4BIL2</accession>
<sequence>MNLILLAYLPLFGQLPEAPVSGSGSAMGNTWISLRSNEASLLNPAALGYSRLYWAGVHHENRFLLKELGESSIGVTIPVTPGSFGINISHFGYNAFSRIKAGVGYGMHLGKRFVAGVGLSFTRLQIIGEYRNDNAYLIEGGIHYLPTDKLVVGFYLFNPTHSKFDNLADIPVLMGVGLTYLLSDRIQIVSQLDDDTQREPAFRFGMEYFTSKGIAFRIGYSTVSPEGITVGVGLPVKTFHVDFCLSHNQYLGFTPKLSISYLFTKKS</sequence>
<keyword evidence="2" id="KW-1185">Reference proteome</keyword>
<organism evidence="1 2">
    <name type="scientific">Tenuifilum thalassicum</name>
    <dbReference type="NCBI Taxonomy" id="2590900"/>
    <lineage>
        <taxon>Bacteria</taxon>
        <taxon>Pseudomonadati</taxon>
        <taxon>Bacteroidota</taxon>
        <taxon>Bacteroidia</taxon>
        <taxon>Bacteroidales</taxon>
        <taxon>Tenuifilaceae</taxon>
        <taxon>Tenuifilum</taxon>
    </lineage>
</organism>
<protein>
    <recommendedName>
        <fullName evidence="3">PorV/PorQ family protein</fullName>
    </recommendedName>
</protein>
<proteinExistence type="predicted"/>
<dbReference type="Proteomes" id="UP000500961">
    <property type="component" value="Chromosome"/>
</dbReference>
<evidence type="ECO:0000313" key="2">
    <source>
        <dbReference type="Proteomes" id="UP000500961"/>
    </source>
</evidence>
<dbReference type="Gene3D" id="2.40.160.60">
    <property type="entry name" value="Outer membrane protein transport protein (OMPP1/FadL/TodX)"/>
    <property type="match status" value="1"/>
</dbReference>
<reference evidence="1 2" key="1">
    <citation type="submission" date="2019-07" db="EMBL/GenBank/DDBJ databases">
        <title>Thalassofilum flectens gen. nov., sp. nov., a novel moderate thermophilic anaerobe from a shallow sea hot spring in Kunashir Island (Russia), representing a new family in the order Bacteroidales, and proposal of Thalassofilacea fam. nov.</title>
        <authorList>
            <person name="Kochetkova T.V."/>
            <person name="Podosokorskaya O.A."/>
            <person name="Novikov A."/>
            <person name="Elcheninov A.G."/>
            <person name="Toshchakov S.V."/>
            <person name="Kublanov I.V."/>
        </authorList>
    </citation>
    <scope>NUCLEOTIDE SEQUENCE [LARGE SCALE GENOMIC DNA]</scope>
    <source>
        <strain evidence="1 2">38-H</strain>
    </source>
</reference>